<dbReference type="EMBL" id="KV429044">
    <property type="protein sequence ID" value="KZT71755.1"/>
    <property type="molecule type" value="Genomic_DNA"/>
</dbReference>
<feature type="region of interest" description="Disordered" evidence="1">
    <location>
        <begin position="280"/>
        <end position="302"/>
    </location>
</feature>
<protein>
    <submittedName>
        <fullName evidence="2">Uncharacterized protein</fullName>
    </submittedName>
</protein>
<feature type="region of interest" description="Disordered" evidence="1">
    <location>
        <begin position="177"/>
        <end position="221"/>
    </location>
</feature>
<evidence type="ECO:0000313" key="3">
    <source>
        <dbReference type="Proteomes" id="UP000076727"/>
    </source>
</evidence>
<proteinExistence type="predicted"/>
<name>A0A165SB40_9APHY</name>
<feature type="compositionally biased region" description="Low complexity" evidence="1">
    <location>
        <begin position="190"/>
        <end position="216"/>
    </location>
</feature>
<accession>A0A165SB40</accession>
<dbReference type="Proteomes" id="UP000076727">
    <property type="component" value="Unassembled WGS sequence"/>
</dbReference>
<reference evidence="2 3" key="1">
    <citation type="journal article" date="2016" name="Mol. Biol. Evol.">
        <title>Comparative Genomics of Early-Diverging Mushroom-Forming Fungi Provides Insights into the Origins of Lignocellulose Decay Capabilities.</title>
        <authorList>
            <person name="Nagy L.G."/>
            <person name="Riley R."/>
            <person name="Tritt A."/>
            <person name="Adam C."/>
            <person name="Daum C."/>
            <person name="Floudas D."/>
            <person name="Sun H."/>
            <person name="Yadav J.S."/>
            <person name="Pangilinan J."/>
            <person name="Larsson K.H."/>
            <person name="Matsuura K."/>
            <person name="Barry K."/>
            <person name="Labutti K."/>
            <person name="Kuo R."/>
            <person name="Ohm R.A."/>
            <person name="Bhattacharya S.S."/>
            <person name="Shirouzu T."/>
            <person name="Yoshinaga Y."/>
            <person name="Martin F.M."/>
            <person name="Grigoriev I.V."/>
            <person name="Hibbett D.S."/>
        </authorList>
    </citation>
    <scope>NUCLEOTIDE SEQUENCE [LARGE SCALE GENOMIC DNA]</scope>
    <source>
        <strain evidence="2 3">L-15889</strain>
    </source>
</reference>
<dbReference type="AlphaFoldDB" id="A0A165SB40"/>
<evidence type="ECO:0000313" key="2">
    <source>
        <dbReference type="EMBL" id="KZT71755.1"/>
    </source>
</evidence>
<evidence type="ECO:0000256" key="1">
    <source>
        <dbReference type="SAM" id="MobiDB-lite"/>
    </source>
</evidence>
<sequence>MHIAPSFTSTVVLVSSSFSASMPQYLNTLRMSRPGHYRCPRIYGHSLTLLYPISFNTMPSSTDAATENKSRGFIIFRLGPSAILEEGDAARAYVMNALKEMQGIMDQRTHNTLQVSCDRLRLRRLRIKEGFLVRIKQWKKVVKYRNLAIDLKQTTVISSEFAESKFMWKNKPGFYSQGSDPQSSKSDCESASAAAVAPTPSDTTQPTAAAAAGTGDRAADQLQDKDKVLKSTEYALVAMVEGLGSADASSIFSEASSIFPEPPSILSEYEMRVLREDGDITGLDADNDSPFVDPAYDIPFST</sequence>
<organism evidence="2 3">
    <name type="scientific">Daedalea quercina L-15889</name>
    <dbReference type="NCBI Taxonomy" id="1314783"/>
    <lineage>
        <taxon>Eukaryota</taxon>
        <taxon>Fungi</taxon>
        <taxon>Dikarya</taxon>
        <taxon>Basidiomycota</taxon>
        <taxon>Agaricomycotina</taxon>
        <taxon>Agaricomycetes</taxon>
        <taxon>Polyporales</taxon>
        <taxon>Fomitopsis</taxon>
    </lineage>
</organism>
<gene>
    <name evidence="2" type="ORF">DAEQUDRAFT_723843</name>
</gene>
<keyword evidence="3" id="KW-1185">Reference proteome</keyword>